<dbReference type="InterPro" id="IPR032284">
    <property type="entry name" value="RecQ_Zn-bd"/>
</dbReference>
<dbReference type="SMART" id="SM00490">
    <property type="entry name" value="HELICc"/>
    <property type="match status" value="1"/>
</dbReference>
<dbReference type="GO" id="GO:0005737">
    <property type="term" value="C:cytoplasm"/>
    <property type="evidence" value="ECO:0007669"/>
    <property type="project" value="TreeGrafter"/>
</dbReference>
<dbReference type="GO" id="GO:0030894">
    <property type="term" value="C:replisome"/>
    <property type="evidence" value="ECO:0007669"/>
    <property type="project" value="TreeGrafter"/>
</dbReference>
<dbReference type="SUPFAM" id="SSF52540">
    <property type="entry name" value="P-loop containing nucleoside triphosphate hydrolases"/>
    <property type="match status" value="1"/>
</dbReference>
<dbReference type="GO" id="GO:0006310">
    <property type="term" value="P:DNA recombination"/>
    <property type="evidence" value="ECO:0007669"/>
    <property type="project" value="InterPro"/>
</dbReference>
<organism evidence="10 11">
    <name type="scientific">Vagococcus coleopterorum</name>
    <dbReference type="NCBI Taxonomy" id="2714946"/>
    <lineage>
        <taxon>Bacteria</taxon>
        <taxon>Bacillati</taxon>
        <taxon>Bacillota</taxon>
        <taxon>Bacilli</taxon>
        <taxon>Lactobacillales</taxon>
        <taxon>Enterococcaceae</taxon>
        <taxon>Vagococcus</taxon>
    </lineage>
</organism>
<evidence type="ECO:0000256" key="4">
    <source>
        <dbReference type="ARBA" id="ARBA00022840"/>
    </source>
</evidence>
<proteinExistence type="predicted"/>
<evidence type="ECO:0000256" key="1">
    <source>
        <dbReference type="ARBA" id="ARBA00022741"/>
    </source>
</evidence>
<evidence type="ECO:0000256" key="5">
    <source>
        <dbReference type="ARBA" id="ARBA00023125"/>
    </source>
</evidence>
<dbReference type="RefSeq" id="WP_166007990.1">
    <property type="nucleotide sequence ID" value="NZ_CP049886.1"/>
</dbReference>
<evidence type="ECO:0000256" key="6">
    <source>
        <dbReference type="ARBA" id="ARBA00044535"/>
    </source>
</evidence>
<sequence length="472" mass="54489">MHKKMLNERFGHQTFRPGQEETILSVLESKNTLAILPTASGKSLTYQLPSYLFSGLTLIVSPLISLMEDQVMQLRQQGEKRVVAYNSQLSIVEKKWVLNNLASYKFIFISPEALNKDDVIKKLQAINLSLLVVDEAHCISQWGIDFRPEYEQLNVAVRKIKPVKILALTATANDEITKDIENKLFDNGEIAIIRESVNRKNIAYLVEEPVNKINYLVELIDYHIGPGIIYFSSKKEAERVAQELSEKTGMRVSYYHGGQTAQERSLIQQQFLKDELDVLCATSAFGMGVNKKNIRYVVHYHLPSSLEAYAQESGRAGRDGKQSFSVILYQPGDERLYAFQTQELSEAIEHLKIYPDITKLSYDEELELYLKWQESIVAKLFSQAELTSQLERKLEEKKLALMNILTYLHTKECRRSFLLRHFQEKKQLKQENCCDNCGFCDKMLDKSSDKNFDEDDQSLQWEQKLKNLFNIK</sequence>
<evidence type="ECO:0000313" key="11">
    <source>
        <dbReference type="Proteomes" id="UP000500890"/>
    </source>
</evidence>
<keyword evidence="5" id="KW-0238">DNA-binding</keyword>
<dbReference type="Pfam" id="PF00271">
    <property type="entry name" value="Helicase_C"/>
    <property type="match status" value="1"/>
</dbReference>
<dbReference type="GO" id="GO:0005524">
    <property type="term" value="F:ATP binding"/>
    <property type="evidence" value="ECO:0007669"/>
    <property type="project" value="UniProtKB-KW"/>
</dbReference>
<dbReference type="Gene3D" id="3.40.50.300">
    <property type="entry name" value="P-loop containing nucleotide triphosphate hydrolases"/>
    <property type="match status" value="2"/>
</dbReference>
<keyword evidence="11" id="KW-1185">Reference proteome</keyword>
<dbReference type="InterPro" id="IPR011545">
    <property type="entry name" value="DEAD/DEAH_box_helicase_dom"/>
</dbReference>
<dbReference type="PROSITE" id="PS51194">
    <property type="entry name" value="HELICASE_CTER"/>
    <property type="match status" value="1"/>
</dbReference>
<keyword evidence="3 10" id="KW-0347">Helicase</keyword>
<dbReference type="PANTHER" id="PTHR13710:SF84">
    <property type="entry name" value="ATP-DEPENDENT DNA HELICASE RECS-RELATED"/>
    <property type="match status" value="1"/>
</dbReference>
<gene>
    <name evidence="10" type="ORF">G7081_05680</name>
</gene>
<feature type="domain" description="Helicase C-terminal" evidence="9">
    <location>
        <begin position="215"/>
        <end position="374"/>
    </location>
</feature>
<evidence type="ECO:0000259" key="9">
    <source>
        <dbReference type="PROSITE" id="PS51194"/>
    </source>
</evidence>
<dbReference type="GO" id="GO:0016787">
    <property type="term" value="F:hydrolase activity"/>
    <property type="evidence" value="ECO:0007669"/>
    <property type="project" value="UniProtKB-KW"/>
</dbReference>
<dbReference type="PROSITE" id="PS00690">
    <property type="entry name" value="DEAH_ATP_HELICASE"/>
    <property type="match status" value="1"/>
</dbReference>
<dbReference type="InterPro" id="IPR014001">
    <property type="entry name" value="Helicase_ATP-bd"/>
</dbReference>
<reference evidence="10 11" key="1">
    <citation type="submission" date="2020-03" db="EMBL/GenBank/DDBJ databases">
        <title>Vagococcus sp. nov., isolated from beetles.</title>
        <authorList>
            <person name="Hyun D.-W."/>
            <person name="Bae J.-W."/>
        </authorList>
    </citation>
    <scope>NUCLEOTIDE SEQUENCE [LARGE SCALE GENOMIC DNA]</scope>
    <source>
        <strain evidence="10 11">HDW17A</strain>
    </source>
</reference>
<evidence type="ECO:0000259" key="8">
    <source>
        <dbReference type="PROSITE" id="PS51192"/>
    </source>
</evidence>
<keyword evidence="4" id="KW-0067">ATP-binding</keyword>
<dbReference type="GO" id="GO:0003677">
    <property type="term" value="F:DNA binding"/>
    <property type="evidence" value="ECO:0007669"/>
    <property type="project" value="UniProtKB-KW"/>
</dbReference>
<dbReference type="KEGG" id="vah:G7081_05680"/>
<dbReference type="InterPro" id="IPR004589">
    <property type="entry name" value="DNA_helicase_ATP-dep_RecQ"/>
</dbReference>
<dbReference type="NCBIfam" id="TIGR00614">
    <property type="entry name" value="recQ_fam"/>
    <property type="match status" value="1"/>
</dbReference>
<protein>
    <recommendedName>
        <fullName evidence="6">ATP-dependent DNA helicase RecQ</fullName>
    </recommendedName>
    <alternativeName>
        <fullName evidence="7">DNA 3'-5' helicase RecQ</fullName>
    </alternativeName>
</protein>
<evidence type="ECO:0000256" key="2">
    <source>
        <dbReference type="ARBA" id="ARBA00022801"/>
    </source>
</evidence>
<dbReference type="GO" id="GO:0006281">
    <property type="term" value="P:DNA repair"/>
    <property type="evidence" value="ECO:0007669"/>
    <property type="project" value="TreeGrafter"/>
</dbReference>
<dbReference type="EMBL" id="CP049886">
    <property type="protein sequence ID" value="QIL46602.1"/>
    <property type="molecule type" value="Genomic_DNA"/>
</dbReference>
<dbReference type="InterPro" id="IPR027417">
    <property type="entry name" value="P-loop_NTPase"/>
</dbReference>
<dbReference type="InterPro" id="IPR001650">
    <property type="entry name" value="Helicase_C-like"/>
</dbReference>
<evidence type="ECO:0000256" key="7">
    <source>
        <dbReference type="ARBA" id="ARBA00044550"/>
    </source>
</evidence>
<evidence type="ECO:0000256" key="3">
    <source>
        <dbReference type="ARBA" id="ARBA00022806"/>
    </source>
</evidence>
<feature type="domain" description="Helicase ATP-binding" evidence="8">
    <location>
        <begin position="23"/>
        <end position="190"/>
    </location>
</feature>
<dbReference type="AlphaFoldDB" id="A0A6G8ANT3"/>
<dbReference type="Pfam" id="PF00270">
    <property type="entry name" value="DEAD"/>
    <property type="match status" value="1"/>
</dbReference>
<keyword evidence="1" id="KW-0547">Nucleotide-binding</keyword>
<dbReference type="GO" id="GO:0009378">
    <property type="term" value="F:four-way junction helicase activity"/>
    <property type="evidence" value="ECO:0007669"/>
    <property type="project" value="TreeGrafter"/>
</dbReference>
<dbReference type="Pfam" id="PF16124">
    <property type="entry name" value="RecQ_Zn_bind"/>
    <property type="match status" value="1"/>
</dbReference>
<evidence type="ECO:0000313" key="10">
    <source>
        <dbReference type="EMBL" id="QIL46602.1"/>
    </source>
</evidence>
<dbReference type="PANTHER" id="PTHR13710">
    <property type="entry name" value="DNA HELICASE RECQ FAMILY MEMBER"/>
    <property type="match status" value="1"/>
</dbReference>
<dbReference type="CDD" id="cd17920">
    <property type="entry name" value="DEXHc_RecQ"/>
    <property type="match status" value="1"/>
</dbReference>
<name>A0A6G8ANT3_9ENTE</name>
<dbReference type="GO" id="GO:0043590">
    <property type="term" value="C:bacterial nucleoid"/>
    <property type="evidence" value="ECO:0007669"/>
    <property type="project" value="TreeGrafter"/>
</dbReference>
<dbReference type="InterPro" id="IPR002464">
    <property type="entry name" value="DNA/RNA_helicase_DEAH_CS"/>
</dbReference>
<keyword evidence="2" id="KW-0378">Hydrolase</keyword>
<dbReference type="Proteomes" id="UP000500890">
    <property type="component" value="Chromosome"/>
</dbReference>
<dbReference type="SMART" id="SM00487">
    <property type="entry name" value="DEXDc"/>
    <property type="match status" value="1"/>
</dbReference>
<dbReference type="PROSITE" id="PS51192">
    <property type="entry name" value="HELICASE_ATP_BIND_1"/>
    <property type="match status" value="1"/>
</dbReference>
<dbReference type="GO" id="GO:0043138">
    <property type="term" value="F:3'-5' DNA helicase activity"/>
    <property type="evidence" value="ECO:0007669"/>
    <property type="project" value="TreeGrafter"/>
</dbReference>
<accession>A0A6G8ANT3</accession>